<name>A0A0A9AYQ6_ARUDO</name>
<evidence type="ECO:0000256" key="1">
    <source>
        <dbReference type="SAM" id="MobiDB-lite"/>
    </source>
</evidence>
<organism evidence="2">
    <name type="scientific">Arundo donax</name>
    <name type="common">Giant reed</name>
    <name type="synonym">Donax arundinaceus</name>
    <dbReference type="NCBI Taxonomy" id="35708"/>
    <lineage>
        <taxon>Eukaryota</taxon>
        <taxon>Viridiplantae</taxon>
        <taxon>Streptophyta</taxon>
        <taxon>Embryophyta</taxon>
        <taxon>Tracheophyta</taxon>
        <taxon>Spermatophyta</taxon>
        <taxon>Magnoliopsida</taxon>
        <taxon>Liliopsida</taxon>
        <taxon>Poales</taxon>
        <taxon>Poaceae</taxon>
        <taxon>PACMAD clade</taxon>
        <taxon>Arundinoideae</taxon>
        <taxon>Arundineae</taxon>
        <taxon>Arundo</taxon>
    </lineage>
</organism>
<feature type="region of interest" description="Disordered" evidence="1">
    <location>
        <begin position="1"/>
        <end position="25"/>
    </location>
</feature>
<feature type="compositionally biased region" description="Polar residues" evidence="1">
    <location>
        <begin position="16"/>
        <end position="25"/>
    </location>
</feature>
<accession>A0A0A9AYQ6</accession>
<proteinExistence type="predicted"/>
<protein>
    <submittedName>
        <fullName evidence="2">Uncharacterized protein</fullName>
    </submittedName>
</protein>
<dbReference type="AlphaFoldDB" id="A0A0A9AYQ6"/>
<dbReference type="EMBL" id="GBRH01241644">
    <property type="protein sequence ID" value="JAD56251.1"/>
    <property type="molecule type" value="Transcribed_RNA"/>
</dbReference>
<reference evidence="2" key="1">
    <citation type="submission" date="2014-09" db="EMBL/GenBank/DDBJ databases">
        <authorList>
            <person name="Magalhaes I.L.F."/>
            <person name="Oliveira U."/>
            <person name="Santos F.R."/>
            <person name="Vidigal T.H.D.A."/>
            <person name="Brescovit A.D."/>
            <person name="Santos A.J."/>
        </authorList>
    </citation>
    <scope>NUCLEOTIDE SEQUENCE</scope>
    <source>
        <tissue evidence="2">Shoot tissue taken approximately 20 cm above the soil surface</tissue>
    </source>
</reference>
<evidence type="ECO:0000313" key="2">
    <source>
        <dbReference type="EMBL" id="JAD56251.1"/>
    </source>
</evidence>
<sequence length="25" mass="2650">MTRGNKSNPSPHPKTLTATPISSLN</sequence>
<reference evidence="2" key="2">
    <citation type="journal article" date="2015" name="Data Brief">
        <title>Shoot transcriptome of the giant reed, Arundo donax.</title>
        <authorList>
            <person name="Barrero R.A."/>
            <person name="Guerrero F.D."/>
            <person name="Moolhuijzen P."/>
            <person name="Goolsby J.A."/>
            <person name="Tidwell J."/>
            <person name="Bellgard S.E."/>
            <person name="Bellgard M.I."/>
        </authorList>
    </citation>
    <scope>NUCLEOTIDE SEQUENCE</scope>
    <source>
        <tissue evidence="2">Shoot tissue taken approximately 20 cm above the soil surface</tissue>
    </source>
</reference>